<accession>E5AMT5</accession>
<reference evidence="2 3" key="1">
    <citation type="journal article" date="2011" name="J. Bacteriol.">
        <title>Complete genome sequence of Burkholderia rhizoxinica, an endosymbiont of Rhizopus microsporus.</title>
        <authorList>
            <person name="Lackner G."/>
            <person name="Moebius N."/>
            <person name="Partida-Martinez L."/>
            <person name="Hertweck C."/>
        </authorList>
    </citation>
    <scope>NUCLEOTIDE SEQUENCE [LARGE SCALE GENOMIC DNA]</scope>
    <source>
        <strain evidence="3">DSM 19002 / CIP 109453 / HKI 454</strain>
    </source>
</reference>
<dbReference type="EMBL" id="FR687359">
    <property type="protein sequence ID" value="CBW74016.1"/>
    <property type="molecule type" value="Genomic_DNA"/>
</dbReference>
<dbReference type="Proteomes" id="UP000007437">
    <property type="component" value="Chromosome"/>
</dbReference>
<evidence type="ECO:0000313" key="3">
    <source>
        <dbReference type="Proteomes" id="UP000007437"/>
    </source>
</evidence>
<gene>
    <name evidence="2" type="ordered locus">RBRH_03307</name>
</gene>
<sequence>MGCQNLNCYGDKKDPQYANHDYNRKFIEPNQEAYDAGQSQLGQGQTYNELVTSNIQKDPVGSTLAGAGMIGLGVATAGGVPSLMRMAVGGSIGAGVNSGVQYVFNNGKIDPVDAGAAGLAGALTFGTSLLPGMLMQTGGALLSSAVKEENPNVGMAGAAAGSLIGYKVGGSLEKALNAKLNPWYQPEWVDVGFGMLRYVSPSVLPSTLGTIGGTATSEGANNATGRILNPPESKK</sequence>
<dbReference type="KEGG" id="brh:RBRH_03307"/>
<dbReference type="HOGENOM" id="CLU_1178476_0_0_4"/>
<evidence type="ECO:0000313" key="2">
    <source>
        <dbReference type="EMBL" id="CBW74016.1"/>
    </source>
</evidence>
<dbReference type="STRING" id="882378.RBRH_03307"/>
<dbReference type="RefSeq" id="WP_013434250.1">
    <property type="nucleotide sequence ID" value="NC_014722.1"/>
</dbReference>
<dbReference type="AlphaFoldDB" id="E5AMT5"/>
<protein>
    <submittedName>
        <fullName evidence="2">Hemolysin</fullName>
    </submittedName>
</protein>
<dbReference type="eggNOG" id="COG3210">
    <property type="taxonomic scope" value="Bacteria"/>
</dbReference>
<feature type="compositionally biased region" description="Polar residues" evidence="1">
    <location>
        <begin position="213"/>
        <end position="224"/>
    </location>
</feature>
<feature type="region of interest" description="Disordered" evidence="1">
    <location>
        <begin position="213"/>
        <end position="235"/>
    </location>
</feature>
<organism evidence="2 3">
    <name type="scientific">Mycetohabitans rhizoxinica (strain DSM 19002 / CIP 109453 / HKI 454)</name>
    <name type="common">Paraburkholderia rhizoxinica</name>
    <dbReference type="NCBI Taxonomy" id="882378"/>
    <lineage>
        <taxon>Bacteria</taxon>
        <taxon>Pseudomonadati</taxon>
        <taxon>Pseudomonadota</taxon>
        <taxon>Betaproteobacteria</taxon>
        <taxon>Burkholderiales</taxon>
        <taxon>Burkholderiaceae</taxon>
        <taxon>Mycetohabitans</taxon>
    </lineage>
</organism>
<evidence type="ECO:0000256" key="1">
    <source>
        <dbReference type="SAM" id="MobiDB-lite"/>
    </source>
</evidence>
<dbReference type="OrthoDB" id="9135777at2"/>
<name>E5AMT5_MYCRK</name>
<proteinExistence type="predicted"/>